<dbReference type="Proteomes" id="UP000024771">
    <property type="component" value="Chromosome"/>
</dbReference>
<gene>
    <name evidence="1" type="ORF">PMO01_17635</name>
</gene>
<dbReference type="PATRIC" id="fig|1395516.4.peg.3579"/>
<accession>V8R4U9</accession>
<proteinExistence type="predicted"/>
<dbReference type="NCBIfam" id="NF033832">
    <property type="entry name" value="sce7726_fam"/>
    <property type="match status" value="1"/>
</dbReference>
<dbReference type="eggNOG" id="ENOG502Z7UD">
    <property type="taxonomic scope" value="Bacteria"/>
</dbReference>
<dbReference type="AlphaFoldDB" id="V8R4U9"/>
<name>V8R4U9_9PSED</name>
<organism evidence="1">
    <name type="scientific">Pseudomonas moraviensis R28-S</name>
    <dbReference type="NCBI Taxonomy" id="1395516"/>
    <lineage>
        <taxon>Bacteria</taxon>
        <taxon>Pseudomonadati</taxon>
        <taxon>Pseudomonadota</taxon>
        <taxon>Gammaproteobacteria</taxon>
        <taxon>Pseudomonadales</taxon>
        <taxon>Pseudomonadaceae</taxon>
        <taxon>Pseudomonas</taxon>
    </lineage>
</organism>
<dbReference type="InterPro" id="IPR047729">
    <property type="entry name" value="Sce7726-like"/>
</dbReference>
<evidence type="ECO:0000313" key="1">
    <source>
        <dbReference type="EMBL" id="ETF06947.1"/>
    </source>
</evidence>
<sequence length="303" mass="33898">MYFRDASAQLNTKDVAKIFSSKEINAVARGDFDFLLKVASDIYELLGDVFSVSDVFQESFKVLRSGYKFEYYIKNLIVEKILIGRYSLNTATLLNEFRVGENKADSVILNGSSTCYEIKSEFDGLGRLSDQLNSYLRIFDKVNVVVGDGHLSKVEKRIPQCVGILALSKRHGFTEVRPALQASESVDVDILMASLRRHEYLALVQELYGDIPSAPNTKIYEECRIALEGADSDKLRSAFCKVLKATRKIDRSYIEGLPVSLLAAGIEYRISAADKVGLLENLNLHFSKETLCTTQFLRLSGTS</sequence>
<comment type="caution">
    <text evidence="1">The sequence shown here is derived from an EMBL/GenBank/DDBJ whole genome shotgun (WGS) entry which is preliminary data.</text>
</comment>
<dbReference type="HOGENOM" id="CLU_069076_0_0_6"/>
<reference evidence="1" key="1">
    <citation type="journal article" date="2014" name="Genome Announc.">
        <title>Draft Genome Sequence of Pseudomonas moraviensis R28-S.</title>
        <authorList>
            <person name="Hunter S.S."/>
            <person name="Yano H."/>
            <person name="Loftie-Eaton W."/>
            <person name="Hughes J."/>
            <person name="De Gelder L."/>
            <person name="Stragier P."/>
            <person name="De Vos P."/>
            <person name="Settles M.L."/>
            <person name="Top E.M."/>
        </authorList>
    </citation>
    <scope>NUCLEOTIDE SEQUENCE [LARGE SCALE GENOMIC DNA]</scope>
    <source>
        <strain evidence="1">R28-S</strain>
    </source>
</reference>
<dbReference type="EMBL" id="AYMZ01000007">
    <property type="protein sequence ID" value="ETF06947.1"/>
    <property type="molecule type" value="Genomic_DNA"/>
</dbReference>
<evidence type="ECO:0008006" key="2">
    <source>
        <dbReference type="Google" id="ProtNLM"/>
    </source>
</evidence>
<protein>
    <recommendedName>
        <fullName evidence="2">Sce7726 family protein</fullName>
    </recommendedName>
</protein>